<name>A0AAV7V5Z1_PLEWA</name>
<comment type="caution">
    <text evidence="2">The sequence shown here is derived from an EMBL/GenBank/DDBJ whole genome shotgun (WGS) entry which is preliminary data.</text>
</comment>
<feature type="region of interest" description="Disordered" evidence="1">
    <location>
        <begin position="101"/>
        <end position="155"/>
    </location>
</feature>
<dbReference type="EMBL" id="JANPWB010000003">
    <property type="protein sequence ID" value="KAJ1196893.1"/>
    <property type="molecule type" value="Genomic_DNA"/>
</dbReference>
<accession>A0AAV7V5Z1</accession>
<keyword evidence="3" id="KW-1185">Reference proteome</keyword>
<feature type="compositionally biased region" description="Basic and acidic residues" evidence="1">
    <location>
        <begin position="119"/>
        <end position="128"/>
    </location>
</feature>
<evidence type="ECO:0000313" key="3">
    <source>
        <dbReference type="Proteomes" id="UP001066276"/>
    </source>
</evidence>
<gene>
    <name evidence="2" type="ORF">NDU88_000756</name>
</gene>
<sequence length="155" mass="17363">MVGDTIPHHELPTALQVQASERLRQRGPAHEHMSRKRRTCLSPLQVGNRVLVQNRHPGEKFKLPFEMVPWTGVRTRSTMITVTRGGESVTRNISFFKRYQSEDATMESGTLESPSDSESTEHLDDDHCLTGLGEMATRGHQQEENLLSPGGSLTD</sequence>
<dbReference type="AlphaFoldDB" id="A0AAV7V5Z1"/>
<evidence type="ECO:0000313" key="2">
    <source>
        <dbReference type="EMBL" id="KAJ1196893.1"/>
    </source>
</evidence>
<organism evidence="2 3">
    <name type="scientific">Pleurodeles waltl</name>
    <name type="common">Iberian ribbed newt</name>
    <dbReference type="NCBI Taxonomy" id="8319"/>
    <lineage>
        <taxon>Eukaryota</taxon>
        <taxon>Metazoa</taxon>
        <taxon>Chordata</taxon>
        <taxon>Craniata</taxon>
        <taxon>Vertebrata</taxon>
        <taxon>Euteleostomi</taxon>
        <taxon>Amphibia</taxon>
        <taxon>Batrachia</taxon>
        <taxon>Caudata</taxon>
        <taxon>Salamandroidea</taxon>
        <taxon>Salamandridae</taxon>
        <taxon>Pleurodelinae</taxon>
        <taxon>Pleurodeles</taxon>
    </lineage>
</organism>
<protein>
    <submittedName>
        <fullName evidence="2">Uncharacterized protein</fullName>
    </submittedName>
</protein>
<evidence type="ECO:0000256" key="1">
    <source>
        <dbReference type="SAM" id="MobiDB-lite"/>
    </source>
</evidence>
<dbReference type="Proteomes" id="UP001066276">
    <property type="component" value="Chromosome 2_1"/>
</dbReference>
<proteinExistence type="predicted"/>
<reference evidence="2" key="1">
    <citation type="journal article" date="2022" name="bioRxiv">
        <title>Sequencing and chromosome-scale assembly of the giantPleurodeles waltlgenome.</title>
        <authorList>
            <person name="Brown T."/>
            <person name="Elewa A."/>
            <person name="Iarovenko S."/>
            <person name="Subramanian E."/>
            <person name="Araus A.J."/>
            <person name="Petzold A."/>
            <person name="Susuki M."/>
            <person name="Suzuki K.-i.T."/>
            <person name="Hayashi T."/>
            <person name="Toyoda A."/>
            <person name="Oliveira C."/>
            <person name="Osipova E."/>
            <person name="Leigh N.D."/>
            <person name="Simon A."/>
            <person name="Yun M.H."/>
        </authorList>
    </citation>
    <scope>NUCLEOTIDE SEQUENCE</scope>
    <source>
        <strain evidence="2">20211129_DDA</strain>
        <tissue evidence="2">Liver</tissue>
    </source>
</reference>
<feature type="compositionally biased region" description="Polar residues" evidence="1">
    <location>
        <begin position="107"/>
        <end position="117"/>
    </location>
</feature>